<feature type="domain" description="Glycosyltransferase subfamily 4-like N-terminal" evidence="4">
    <location>
        <begin position="702"/>
        <end position="867"/>
    </location>
</feature>
<evidence type="ECO:0008006" key="7">
    <source>
        <dbReference type="Google" id="ProtNLM"/>
    </source>
</evidence>
<evidence type="ECO:0000313" key="6">
    <source>
        <dbReference type="Proteomes" id="UP001500827"/>
    </source>
</evidence>
<reference evidence="6" key="1">
    <citation type="journal article" date="2019" name="Int. J. Syst. Evol. Microbiol.">
        <title>The Global Catalogue of Microorganisms (GCM) 10K type strain sequencing project: providing services to taxonomists for standard genome sequencing and annotation.</title>
        <authorList>
            <consortium name="The Broad Institute Genomics Platform"/>
            <consortium name="The Broad Institute Genome Sequencing Center for Infectious Disease"/>
            <person name="Wu L."/>
            <person name="Ma J."/>
        </authorList>
    </citation>
    <scope>NUCLEOTIDE SEQUENCE [LARGE SCALE GENOMIC DNA]</scope>
    <source>
        <strain evidence="6">JCM 17543</strain>
    </source>
</reference>
<evidence type="ECO:0000259" key="4">
    <source>
        <dbReference type="Pfam" id="PF13439"/>
    </source>
</evidence>
<keyword evidence="1" id="KW-0808">Transferase</keyword>
<evidence type="ECO:0000256" key="1">
    <source>
        <dbReference type="ARBA" id="ARBA00022679"/>
    </source>
</evidence>
<dbReference type="InterPro" id="IPR001296">
    <property type="entry name" value="Glyco_trans_1"/>
</dbReference>
<dbReference type="EMBL" id="BAABBM010000001">
    <property type="protein sequence ID" value="GAA3896115.1"/>
    <property type="molecule type" value="Genomic_DNA"/>
</dbReference>
<dbReference type="SUPFAM" id="SSF53448">
    <property type="entry name" value="Nucleotide-diphospho-sugar transferases"/>
    <property type="match status" value="1"/>
</dbReference>
<name>A0ABP7L9C6_9SPHN</name>
<dbReference type="RefSeq" id="WP_344698948.1">
    <property type="nucleotide sequence ID" value="NZ_BAABBM010000001.1"/>
</dbReference>
<gene>
    <name evidence="5" type="ORF">GCM10022276_13900</name>
</gene>
<evidence type="ECO:0000259" key="2">
    <source>
        <dbReference type="Pfam" id="PF00534"/>
    </source>
</evidence>
<dbReference type="PANTHER" id="PTHR46401:SF2">
    <property type="entry name" value="GLYCOSYLTRANSFERASE WBBK-RELATED"/>
    <property type="match status" value="1"/>
</dbReference>
<dbReference type="InterPro" id="IPR028098">
    <property type="entry name" value="Glyco_trans_4-like_N"/>
</dbReference>
<dbReference type="Pfam" id="PF00535">
    <property type="entry name" value="Glycos_transf_2"/>
    <property type="match status" value="1"/>
</dbReference>
<dbReference type="InterPro" id="IPR029044">
    <property type="entry name" value="Nucleotide-diphossugar_trans"/>
</dbReference>
<dbReference type="CDD" id="cd03801">
    <property type="entry name" value="GT4_PimA-like"/>
    <property type="match status" value="2"/>
</dbReference>
<feature type="domain" description="Glycosyltransferase 2-like" evidence="3">
    <location>
        <begin position="362"/>
        <end position="524"/>
    </location>
</feature>
<dbReference type="InterPro" id="IPR001173">
    <property type="entry name" value="Glyco_trans_2-like"/>
</dbReference>
<feature type="domain" description="Glycosyl transferase family 1" evidence="2">
    <location>
        <begin position="178"/>
        <end position="323"/>
    </location>
</feature>
<dbReference type="SUPFAM" id="SSF53756">
    <property type="entry name" value="UDP-Glycosyltransferase/glycogen phosphorylase"/>
    <property type="match status" value="2"/>
</dbReference>
<dbReference type="PANTHER" id="PTHR46401">
    <property type="entry name" value="GLYCOSYLTRANSFERASE WBBK-RELATED"/>
    <property type="match status" value="1"/>
</dbReference>
<dbReference type="Pfam" id="PF00534">
    <property type="entry name" value="Glycos_transf_1"/>
    <property type="match status" value="2"/>
</dbReference>
<organism evidence="5 6">
    <name type="scientific">Sphingomonas limnosediminicola</name>
    <dbReference type="NCBI Taxonomy" id="940133"/>
    <lineage>
        <taxon>Bacteria</taxon>
        <taxon>Pseudomonadati</taxon>
        <taxon>Pseudomonadota</taxon>
        <taxon>Alphaproteobacteria</taxon>
        <taxon>Sphingomonadales</taxon>
        <taxon>Sphingomonadaceae</taxon>
        <taxon>Sphingomonas</taxon>
    </lineage>
</organism>
<proteinExistence type="predicted"/>
<dbReference type="Gene3D" id="3.40.50.2000">
    <property type="entry name" value="Glycogen Phosphorylase B"/>
    <property type="match status" value="3"/>
</dbReference>
<evidence type="ECO:0000313" key="5">
    <source>
        <dbReference type="EMBL" id="GAA3896115.1"/>
    </source>
</evidence>
<comment type="caution">
    <text evidence="5">The sequence shown here is derived from an EMBL/GenBank/DDBJ whole genome shotgun (WGS) entry which is preliminary data.</text>
</comment>
<sequence length="1096" mass="121979">MYFSTDFQGKIVQLTDALDRFDAVSNQVIALDGLLKEQGFQTLIGARFAHPDRDHLIVKRERLELTERDVLIVHYYGYNDGLEQWLGEQYCTKVLLYHNITPEGFFADNAQARDFCRNGLTQLKAILPSFQFVWGVSRFNLNDLLKLGAPAARSAVLPIVVEEMTALQHDEDTVGHWAFVGRIAPNKGQIDLVELFARVRKRNPQLAKTLTLVGGSDPNEGYVERLKVAVSQTDCGDCIHILGKITDEERDRILAGSDFYVSLSEHEGFGVPLIEAPLAGLPTLALDRAAVGETMGGVGAYPDLKKLEKALIELSRDRAKRADLLKSQQENARKYSRSMISRRLFDALQPVVPAKDSFTSVSVVICTYNRKDYLERCLDYLTYQSNDNFEVIVVDGPSDDGTAEVLARHRGCIKVVKNPERNLSKSRNLGIDAAAGDIVAFIDDDALPFDDWVDRVLQEYNGRTLTTAGLGGPAYYAGSLWFQAEDNGISNDCQVKVSIDSREIGRNGWYRYNTGTNATFAREALVQVDGFDEQYDYFLDESELCLRLQKSGWLIGYAPEVIVRHEFAKSHNRSGKFNYNWFTICKNSAYFVATNGGLKGKKLEDFLTKRFEVERVAPLDKALRDGELSAADRDRHVQAIWDGMKKGLNDAAHWPRTRAIKERPSDFLCYATRRDRPAVLRDCAPLHICIVSKELPPFTGSGGVGTLYYHLASELLLMGHHVSAIVPGGEDRLHRQGRLSIYFTTQRTFSLPVNDNGFSGNVDWSLSALAKLSAIHRERPIDIVDSALWDAETLAFSLLEDRPPLVVRLVTPFSVSASINGWNPSPVQQDYFMEGERTLVQRADAVIPISRTIAATVMKTHGVNQDARWSTGHCGIAPWPFFDVNAGYDDFPELELLGSAQLKSAQIVLFIGRLERRKGIDMILEAAPEILADNPKAILVFGGRDPDDWESRFREALPRQLQARIIFLGEVSDGTREKLLAHAQCVLFPSRYESFGLVPLEAFVHGCPVVATRAGAIPEVVQDGVSGILVEPEDSAALAKAVGRILADEDLRGSLSDGARRRVNDLSARNSAVHTVSVYQRLVHRRAFAAATTLKA</sequence>
<evidence type="ECO:0000259" key="3">
    <source>
        <dbReference type="Pfam" id="PF00535"/>
    </source>
</evidence>
<dbReference type="Gene3D" id="3.90.550.10">
    <property type="entry name" value="Spore Coat Polysaccharide Biosynthesis Protein SpsA, Chain A"/>
    <property type="match status" value="1"/>
</dbReference>
<accession>A0ABP7L9C6</accession>
<protein>
    <recommendedName>
        <fullName evidence="7">Glycosyltransferase</fullName>
    </recommendedName>
</protein>
<dbReference type="Pfam" id="PF13439">
    <property type="entry name" value="Glyco_transf_4"/>
    <property type="match status" value="1"/>
</dbReference>
<feature type="domain" description="Glycosyl transferase family 1" evidence="2">
    <location>
        <begin position="905"/>
        <end position="1061"/>
    </location>
</feature>
<dbReference type="Proteomes" id="UP001500827">
    <property type="component" value="Unassembled WGS sequence"/>
</dbReference>
<keyword evidence="6" id="KW-1185">Reference proteome</keyword>